<evidence type="ECO:0000313" key="2">
    <source>
        <dbReference type="EMBL" id="KAH8034429.1"/>
    </source>
</evidence>
<dbReference type="AlphaFoldDB" id="A0A9J6EJY5"/>
<organism evidence="2 3">
    <name type="scientific">Rhipicephalus microplus</name>
    <name type="common">Cattle tick</name>
    <name type="synonym">Boophilus microplus</name>
    <dbReference type="NCBI Taxonomy" id="6941"/>
    <lineage>
        <taxon>Eukaryota</taxon>
        <taxon>Metazoa</taxon>
        <taxon>Ecdysozoa</taxon>
        <taxon>Arthropoda</taxon>
        <taxon>Chelicerata</taxon>
        <taxon>Arachnida</taxon>
        <taxon>Acari</taxon>
        <taxon>Parasitiformes</taxon>
        <taxon>Ixodida</taxon>
        <taxon>Ixodoidea</taxon>
        <taxon>Ixodidae</taxon>
        <taxon>Rhipicephalinae</taxon>
        <taxon>Rhipicephalus</taxon>
        <taxon>Boophilus</taxon>
    </lineage>
</organism>
<reference evidence="2" key="2">
    <citation type="submission" date="2021-09" db="EMBL/GenBank/DDBJ databases">
        <authorList>
            <person name="Jia N."/>
            <person name="Wang J."/>
            <person name="Shi W."/>
            <person name="Du L."/>
            <person name="Sun Y."/>
            <person name="Zhan W."/>
            <person name="Jiang J."/>
            <person name="Wang Q."/>
            <person name="Zhang B."/>
            <person name="Ji P."/>
            <person name="Sakyi L.B."/>
            <person name="Cui X."/>
            <person name="Yuan T."/>
            <person name="Jiang B."/>
            <person name="Yang W."/>
            <person name="Lam T.T.-Y."/>
            <person name="Chang Q."/>
            <person name="Ding S."/>
            <person name="Wang X."/>
            <person name="Zhu J."/>
            <person name="Ruan X."/>
            <person name="Zhao L."/>
            <person name="Wei J."/>
            <person name="Que T."/>
            <person name="Du C."/>
            <person name="Cheng J."/>
            <person name="Dai P."/>
            <person name="Han X."/>
            <person name="Huang E."/>
            <person name="Gao Y."/>
            <person name="Liu J."/>
            <person name="Shao H."/>
            <person name="Ye R."/>
            <person name="Li L."/>
            <person name="Wei W."/>
            <person name="Wang X."/>
            <person name="Wang C."/>
            <person name="Huo Q."/>
            <person name="Li W."/>
            <person name="Guo W."/>
            <person name="Chen H."/>
            <person name="Chen S."/>
            <person name="Zhou L."/>
            <person name="Zhou L."/>
            <person name="Ni X."/>
            <person name="Tian J."/>
            <person name="Zhou Y."/>
            <person name="Sheng Y."/>
            <person name="Liu T."/>
            <person name="Pan Y."/>
            <person name="Xia L."/>
            <person name="Li J."/>
            <person name="Zhao F."/>
            <person name="Cao W."/>
        </authorList>
    </citation>
    <scope>NUCLEOTIDE SEQUENCE</scope>
    <source>
        <strain evidence="2">Rmic-2018</strain>
        <tissue evidence="2">Larvae</tissue>
    </source>
</reference>
<evidence type="ECO:0000256" key="1">
    <source>
        <dbReference type="SAM" id="MobiDB-lite"/>
    </source>
</evidence>
<reference evidence="2" key="1">
    <citation type="journal article" date="2020" name="Cell">
        <title>Large-Scale Comparative Analyses of Tick Genomes Elucidate Their Genetic Diversity and Vector Capacities.</title>
        <authorList>
            <consortium name="Tick Genome and Microbiome Consortium (TIGMIC)"/>
            <person name="Jia N."/>
            <person name="Wang J."/>
            <person name="Shi W."/>
            <person name="Du L."/>
            <person name="Sun Y."/>
            <person name="Zhan W."/>
            <person name="Jiang J.F."/>
            <person name="Wang Q."/>
            <person name="Zhang B."/>
            <person name="Ji P."/>
            <person name="Bell-Sakyi L."/>
            <person name="Cui X.M."/>
            <person name="Yuan T.T."/>
            <person name="Jiang B.G."/>
            <person name="Yang W.F."/>
            <person name="Lam T.T."/>
            <person name="Chang Q.C."/>
            <person name="Ding S.J."/>
            <person name="Wang X.J."/>
            <person name="Zhu J.G."/>
            <person name="Ruan X.D."/>
            <person name="Zhao L."/>
            <person name="Wei J.T."/>
            <person name="Ye R.Z."/>
            <person name="Que T.C."/>
            <person name="Du C.H."/>
            <person name="Zhou Y.H."/>
            <person name="Cheng J.X."/>
            <person name="Dai P.F."/>
            <person name="Guo W.B."/>
            <person name="Han X.H."/>
            <person name="Huang E.J."/>
            <person name="Li L.F."/>
            <person name="Wei W."/>
            <person name="Gao Y.C."/>
            <person name="Liu J.Z."/>
            <person name="Shao H.Z."/>
            <person name="Wang X."/>
            <person name="Wang C.C."/>
            <person name="Yang T.C."/>
            <person name="Huo Q.B."/>
            <person name="Li W."/>
            <person name="Chen H.Y."/>
            <person name="Chen S.E."/>
            <person name="Zhou L.G."/>
            <person name="Ni X.B."/>
            <person name="Tian J.H."/>
            <person name="Sheng Y."/>
            <person name="Liu T."/>
            <person name="Pan Y.S."/>
            <person name="Xia L.Y."/>
            <person name="Li J."/>
            <person name="Zhao F."/>
            <person name="Cao W.C."/>
        </authorList>
    </citation>
    <scope>NUCLEOTIDE SEQUENCE</scope>
    <source>
        <strain evidence="2">Rmic-2018</strain>
    </source>
</reference>
<dbReference type="EMBL" id="JABSTU010000004">
    <property type="protein sequence ID" value="KAH8034429.1"/>
    <property type="molecule type" value="Genomic_DNA"/>
</dbReference>
<evidence type="ECO:0000313" key="3">
    <source>
        <dbReference type="Proteomes" id="UP000821866"/>
    </source>
</evidence>
<keyword evidence="3" id="KW-1185">Reference proteome</keyword>
<dbReference type="Proteomes" id="UP000821866">
    <property type="component" value="Chromosome 2"/>
</dbReference>
<feature type="region of interest" description="Disordered" evidence="1">
    <location>
        <begin position="89"/>
        <end position="109"/>
    </location>
</feature>
<proteinExistence type="predicted"/>
<accession>A0A9J6EJY5</accession>
<feature type="region of interest" description="Disordered" evidence="1">
    <location>
        <begin position="1"/>
        <end position="32"/>
    </location>
</feature>
<gene>
    <name evidence="2" type="ORF">HPB51_023743</name>
</gene>
<comment type="caution">
    <text evidence="2">The sequence shown here is derived from an EMBL/GenBank/DDBJ whole genome shotgun (WGS) entry which is preliminary data.</text>
</comment>
<name>A0A9J6EJY5_RHIMP</name>
<sequence>MTTADRFDEDGGPEKRRTALSTNELSDDSLPASRQCLDSGIRGDAVPAESNLRARVAKSAFKTRNVSFERHQQKVRAHTRRLVERLQKRARMRKDSGSGRSPGKWDSAITGRGQTGSLFRVARWSTQWKRRRKRFAITPRDPASYKQRGCVPASRCTDREECSNSTRGGGCRLSAAGVANELAWRRRRVEYTLYEETAAMVSFRHSLQLTSSTPVLAKGPNIVRISNLGSNARRRPLTRWRIREGSGGRRAWRSERTRLPNATPFCGGAAIVDRRRQVVAGGGGP</sequence>
<protein>
    <submittedName>
        <fullName evidence="2">Uncharacterized protein</fullName>
    </submittedName>
</protein>